<dbReference type="AlphaFoldDB" id="I1GXF5"/>
<dbReference type="KEGG" id="bdi:100830884"/>
<dbReference type="HOGENOM" id="CLU_029404_3_1_1"/>
<dbReference type="eggNOG" id="KOG1379">
    <property type="taxonomic scope" value="Eukaryota"/>
</dbReference>
<accession>A0A0Q3NK12</accession>
<reference evidence="5" key="2">
    <citation type="submission" date="2017-06" db="EMBL/GenBank/DDBJ databases">
        <title>WGS assembly of Brachypodium distachyon.</title>
        <authorList>
            <consortium name="The International Brachypodium Initiative"/>
            <person name="Lucas S."/>
            <person name="Harmon-Smith M."/>
            <person name="Lail K."/>
            <person name="Tice H."/>
            <person name="Grimwood J."/>
            <person name="Bruce D."/>
            <person name="Barry K."/>
            <person name="Shu S."/>
            <person name="Lindquist E."/>
            <person name="Wang M."/>
            <person name="Pitluck S."/>
            <person name="Vogel J.P."/>
            <person name="Garvin D.F."/>
            <person name="Mockler T.C."/>
            <person name="Schmutz J."/>
            <person name="Rokhsar D."/>
            <person name="Bevan M.W."/>
        </authorList>
    </citation>
    <scope>NUCLEOTIDE SEQUENCE</scope>
    <source>
        <strain evidence="5">Bd21</strain>
    </source>
</reference>
<dbReference type="SUPFAM" id="SSF81606">
    <property type="entry name" value="PP2C-like"/>
    <property type="match status" value="1"/>
</dbReference>
<comment type="catalytic activity">
    <reaction evidence="2 3">
        <text>O-phospho-L-threonyl-[protein] + H2O = L-threonyl-[protein] + phosphate</text>
        <dbReference type="Rhea" id="RHEA:47004"/>
        <dbReference type="Rhea" id="RHEA-COMP:11060"/>
        <dbReference type="Rhea" id="RHEA-COMP:11605"/>
        <dbReference type="ChEBI" id="CHEBI:15377"/>
        <dbReference type="ChEBI" id="CHEBI:30013"/>
        <dbReference type="ChEBI" id="CHEBI:43474"/>
        <dbReference type="ChEBI" id="CHEBI:61977"/>
        <dbReference type="EC" id="3.1.3.16"/>
    </reaction>
</comment>
<dbReference type="PROSITE" id="PS51746">
    <property type="entry name" value="PPM_2"/>
    <property type="match status" value="1"/>
</dbReference>
<dbReference type="Proteomes" id="UP000008810">
    <property type="component" value="Chromosome 1"/>
</dbReference>
<sequence length="309" mass="33655">METPPQVRKILEKIAASTPEPLRLAMRIHFGSLPASAAFARQDVRWYLAALTRIYEPEDLMEFEEIPLRMESAACYLLEHDEDAHFINAASNVIGVADGVGACREKGVDAAAFSRKIMENARAEVASCTPGTHLCPYGLLERAYLRAVAARTPAASTAVILSLEGRFLKWAYVGDSGFAVLRRGKIIQRSQPQQNYFNCPYQLSSNGVNKVSDAAVGEIRLKVGDVVLVGSDGLFDNVFDSALEQFVQMGAALKLSAHFLASVIAGFAYKKARSSQESPFSVDCRERTGVTINGGKKDDITVIVGYVVE</sequence>
<dbReference type="PANTHER" id="PTHR12320:SF69">
    <property type="entry name" value="PROTEIN PHOSPHATASE"/>
    <property type="match status" value="1"/>
</dbReference>
<name>I1GXF5_BRADI</name>
<accession>I1GXF5</accession>
<dbReference type="GeneID" id="100830884"/>
<evidence type="ECO:0000256" key="1">
    <source>
        <dbReference type="ARBA" id="ARBA00047761"/>
    </source>
</evidence>
<keyword evidence="3" id="KW-0479">Metal-binding</keyword>
<dbReference type="InterPro" id="IPR001932">
    <property type="entry name" value="PPM-type_phosphatase-like_dom"/>
</dbReference>
<dbReference type="OrthoDB" id="681748at2759"/>
<proteinExistence type="inferred from homology"/>
<feature type="domain" description="PPM-type phosphatase" evidence="4">
    <location>
        <begin position="67"/>
        <end position="307"/>
    </location>
</feature>
<dbReference type="OMA" id="LAMRIHF"/>
<comment type="similarity">
    <text evidence="3">Belongs to the PP2C family.</text>
</comment>
<evidence type="ECO:0000313" key="6">
    <source>
        <dbReference type="EnsemblPlants" id="KQK17726"/>
    </source>
</evidence>
<dbReference type="ExpressionAtlas" id="I1GXF5">
    <property type="expression patterns" value="differential"/>
</dbReference>
<evidence type="ECO:0000313" key="5">
    <source>
        <dbReference type="EMBL" id="KQK17726.2"/>
    </source>
</evidence>
<keyword evidence="3" id="KW-0460">Magnesium</keyword>
<comment type="catalytic activity">
    <reaction evidence="1 3">
        <text>O-phospho-L-seryl-[protein] + H2O = L-seryl-[protein] + phosphate</text>
        <dbReference type="Rhea" id="RHEA:20629"/>
        <dbReference type="Rhea" id="RHEA-COMP:9863"/>
        <dbReference type="Rhea" id="RHEA-COMP:11604"/>
        <dbReference type="ChEBI" id="CHEBI:15377"/>
        <dbReference type="ChEBI" id="CHEBI:29999"/>
        <dbReference type="ChEBI" id="CHEBI:43474"/>
        <dbReference type="ChEBI" id="CHEBI:83421"/>
        <dbReference type="EC" id="3.1.3.16"/>
    </reaction>
</comment>
<dbReference type="Gene3D" id="3.60.40.10">
    <property type="entry name" value="PPM-type phosphatase domain"/>
    <property type="match status" value="1"/>
</dbReference>
<keyword evidence="3" id="KW-0904">Protein phosphatase</keyword>
<reference evidence="6" key="3">
    <citation type="submission" date="2018-08" db="UniProtKB">
        <authorList>
            <consortium name="EnsemblPlants"/>
        </authorList>
    </citation>
    <scope>IDENTIFICATION</scope>
    <source>
        <strain evidence="6">cv. Bd21</strain>
    </source>
</reference>
<dbReference type="EMBL" id="CM000880">
    <property type="protein sequence ID" value="KQK17726.2"/>
    <property type="molecule type" value="Genomic_DNA"/>
</dbReference>
<comment type="cofactor">
    <cofactor evidence="3">
        <name>Mg(2+)</name>
        <dbReference type="ChEBI" id="CHEBI:18420"/>
    </cofactor>
</comment>
<keyword evidence="7" id="KW-1185">Reference proteome</keyword>
<dbReference type="InterPro" id="IPR039123">
    <property type="entry name" value="PPTC7"/>
</dbReference>
<evidence type="ECO:0000313" key="7">
    <source>
        <dbReference type="Proteomes" id="UP000008810"/>
    </source>
</evidence>
<dbReference type="EC" id="3.1.3.16" evidence="3"/>
<protein>
    <recommendedName>
        <fullName evidence="3">Protein phosphatase</fullName>
        <ecNumber evidence="3">3.1.3.16</ecNumber>
    </recommendedName>
</protein>
<dbReference type="PANTHER" id="PTHR12320">
    <property type="entry name" value="PROTEIN PHOSPHATASE 2C"/>
    <property type="match status" value="1"/>
</dbReference>
<evidence type="ECO:0000256" key="3">
    <source>
        <dbReference type="RuleBase" id="RU366020"/>
    </source>
</evidence>
<reference evidence="5 6" key="1">
    <citation type="journal article" date="2010" name="Nature">
        <title>Genome sequencing and analysis of the model grass Brachypodium distachyon.</title>
        <authorList>
            <consortium name="International Brachypodium Initiative"/>
        </authorList>
    </citation>
    <scope>NUCLEOTIDE SEQUENCE [LARGE SCALE GENOMIC DNA]</scope>
    <source>
        <strain evidence="5 6">Bd21</strain>
    </source>
</reference>
<dbReference type="SMART" id="SM00331">
    <property type="entry name" value="PP2C_SIG"/>
    <property type="match status" value="1"/>
</dbReference>
<keyword evidence="3" id="KW-0378">Hydrolase</keyword>
<organism evidence="5">
    <name type="scientific">Brachypodium distachyon</name>
    <name type="common">Purple false brome</name>
    <name type="synonym">Trachynia distachya</name>
    <dbReference type="NCBI Taxonomy" id="15368"/>
    <lineage>
        <taxon>Eukaryota</taxon>
        <taxon>Viridiplantae</taxon>
        <taxon>Streptophyta</taxon>
        <taxon>Embryophyta</taxon>
        <taxon>Tracheophyta</taxon>
        <taxon>Spermatophyta</taxon>
        <taxon>Magnoliopsida</taxon>
        <taxon>Liliopsida</taxon>
        <taxon>Poales</taxon>
        <taxon>Poaceae</taxon>
        <taxon>BOP clade</taxon>
        <taxon>Pooideae</taxon>
        <taxon>Stipodae</taxon>
        <taxon>Brachypodieae</taxon>
        <taxon>Brachypodium</taxon>
    </lineage>
</organism>
<dbReference type="GO" id="GO:0046872">
    <property type="term" value="F:metal ion binding"/>
    <property type="evidence" value="ECO:0007669"/>
    <property type="project" value="UniProtKB-UniRule"/>
</dbReference>
<evidence type="ECO:0000256" key="2">
    <source>
        <dbReference type="ARBA" id="ARBA00048336"/>
    </source>
</evidence>
<dbReference type="EnsemblPlants" id="KQK17726">
    <property type="protein sequence ID" value="KQK17726"/>
    <property type="gene ID" value="BRADI_1g36330v3"/>
</dbReference>
<dbReference type="InterPro" id="IPR036457">
    <property type="entry name" value="PPM-type-like_dom_sf"/>
</dbReference>
<evidence type="ECO:0000259" key="4">
    <source>
        <dbReference type="PROSITE" id="PS51746"/>
    </source>
</evidence>
<keyword evidence="3" id="KW-0464">Manganese</keyword>
<dbReference type="Gramene" id="KQK17726">
    <property type="protein sequence ID" value="KQK17726"/>
    <property type="gene ID" value="BRADI_1g36330v3"/>
</dbReference>
<gene>
    <name evidence="6" type="primary">LOC100830884</name>
    <name evidence="5" type="ORF">BRADI_1g36330v3</name>
</gene>
<dbReference type="GO" id="GO:0004722">
    <property type="term" value="F:protein serine/threonine phosphatase activity"/>
    <property type="evidence" value="ECO:0000318"/>
    <property type="project" value="GO_Central"/>
</dbReference>
<dbReference type="SMART" id="SM00332">
    <property type="entry name" value="PP2Cc"/>
    <property type="match status" value="1"/>
</dbReference>
<dbReference type="RefSeq" id="XP_003560599.1">
    <property type="nucleotide sequence ID" value="XM_003560551.4"/>
</dbReference>
<comment type="cofactor">
    <cofactor evidence="3">
        <name>Mn(2+)</name>
        <dbReference type="ChEBI" id="CHEBI:29035"/>
    </cofactor>
</comment>